<sequence>MQTGETWASMRESVDKVGMSLTLRLSDRKPMSTQTAKEAGSGWAQGYSVVWAYVGMLIPQQILEETEVDRTLDCETQNKSHKMVVSNLTRLYQDGWRTSEL</sequence>
<name>A0A0D2EWE9_CLAB1</name>
<gene>
    <name evidence="1" type="ORF">Z519_05492</name>
</gene>
<dbReference type="GeneID" id="27698420"/>
<dbReference type="VEuPathDB" id="FungiDB:Z519_05492"/>
<organism evidence="1 2">
    <name type="scientific">Cladophialophora bantiana (strain ATCC 10958 / CBS 173.52 / CDC B-1940 / NIH 8579)</name>
    <name type="common">Xylohypha bantiana</name>
    <dbReference type="NCBI Taxonomy" id="1442370"/>
    <lineage>
        <taxon>Eukaryota</taxon>
        <taxon>Fungi</taxon>
        <taxon>Dikarya</taxon>
        <taxon>Ascomycota</taxon>
        <taxon>Pezizomycotina</taxon>
        <taxon>Eurotiomycetes</taxon>
        <taxon>Chaetothyriomycetidae</taxon>
        <taxon>Chaetothyriales</taxon>
        <taxon>Herpotrichiellaceae</taxon>
        <taxon>Cladophialophora</taxon>
    </lineage>
</organism>
<keyword evidence="2" id="KW-1185">Reference proteome</keyword>
<dbReference type="HOGENOM" id="CLU_2291375_0_0_1"/>
<dbReference type="EMBL" id="KN846986">
    <property type="protein sequence ID" value="KIW94176.1"/>
    <property type="molecule type" value="Genomic_DNA"/>
</dbReference>
<evidence type="ECO:0000313" key="2">
    <source>
        <dbReference type="Proteomes" id="UP000053789"/>
    </source>
</evidence>
<dbReference type="AlphaFoldDB" id="A0A0D2EWE9"/>
<proteinExistence type="predicted"/>
<accession>A0A0D2EWE9</accession>
<dbReference type="Proteomes" id="UP000053789">
    <property type="component" value="Unassembled WGS sequence"/>
</dbReference>
<dbReference type="RefSeq" id="XP_016620845.1">
    <property type="nucleotide sequence ID" value="XM_016763232.1"/>
</dbReference>
<protein>
    <submittedName>
        <fullName evidence="1">Uncharacterized protein</fullName>
    </submittedName>
</protein>
<evidence type="ECO:0000313" key="1">
    <source>
        <dbReference type="EMBL" id="KIW94176.1"/>
    </source>
</evidence>
<reference evidence="1" key="1">
    <citation type="submission" date="2015-01" db="EMBL/GenBank/DDBJ databases">
        <title>The Genome Sequence of Cladophialophora bantiana CBS 173.52.</title>
        <authorList>
            <consortium name="The Broad Institute Genomics Platform"/>
            <person name="Cuomo C."/>
            <person name="de Hoog S."/>
            <person name="Gorbushina A."/>
            <person name="Stielow B."/>
            <person name="Teixiera M."/>
            <person name="Abouelleil A."/>
            <person name="Chapman S.B."/>
            <person name="Priest M."/>
            <person name="Young S.K."/>
            <person name="Wortman J."/>
            <person name="Nusbaum C."/>
            <person name="Birren B."/>
        </authorList>
    </citation>
    <scope>NUCLEOTIDE SEQUENCE [LARGE SCALE GENOMIC DNA]</scope>
    <source>
        <strain evidence="1">CBS 173.52</strain>
    </source>
</reference>